<dbReference type="InterPro" id="IPR020422">
    <property type="entry name" value="TYR_PHOSPHATASE_DUAL_dom"/>
</dbReference>
<dbReference type="InterPro" id="IPR000387">
    <property type="entry name" value="Tyr_Pase_dom"/>
</dbReference>
<proteinExistence type="predicted"/>
<dbReference type="RefSeq" id="WP_130393225.1">
    <property type="nucleotide sequence ID" value="NZ_SGXM01000008.1"/>
</dbReference>
<dbReference type="EMBL" id="SGXM01000008">
    <property type="protein sequence ID" value="RZT31822.1"/>
    <property type="molecule type" value="Genomic_DNA"/>
</dbReference>
<dbReference type="InterPro" id="IPR000326">
    <property type="entry name" value="PAP2/HPO"/>
</dbReference>
<dbReference type="SMART" id="SM00195">
    <property type="entry name" value="DSPc"/>
    <property type="match status" value="1"/>
</dbReference>
<feature type="transmembrane region" description="Helical" evidence="1">
    <location>
        <begin position="235"/>
        <end position="254"/>
    </location>
</feature>
<dbReference type="Pfam" id="PF00782">
    <property type="entry name" value="DSPc"/>
    <property type="match status" value="1"/>
</dbReference>
<dbReference type="InterPro" id="IPR029021">
    <property type="entry name" value="Prot-tyrosine_phosphatase-like"/>
</dbReference>
<feature type="transmembrane region" description="Helical" evidence="1">
    <location>
        <begin position="260"/>
        <end position="278"/>
    </location>
</feature>
<feature type="transmembrane region" description="Helical" evidence="1">
    <location>
        <begin position="61"/>
        <end position="83"/>
    </location>
</feature>
<organism evidence="3 4">
    <name type="scientific">Cupriavidus agavae</name>
    <dbReference type="NCBI Taxonomy" id="1001822"/>
    <lineage>
        <taxon>Bacteria</taxon>
        <taxon>Pseudomonadati</taxon>
        <taxon>Pseudomonadota</taxon>
        <taxon>Betaproteobacteria</taxon>
        <taxon>Burkholderiales</taxon>
        <taxon>Burkholderiaceae</taxon>
        <taxon>Cupriavidus</taxon>
    </lineage>
</organism>
<dbReference type="Proteomes" id="UP000291078">
    <property type="component" value="Unassembled WGS sequence"/>
</dbReference>
<protein>
    <submittedName>
        <fullName evidence="3">Dual specificity protein phosphatase</fullName>
    </submittedName>
</protein>
<evidence type="ECO:0000259" key="2">
    <source>
        <dbReference type="PROSITE" id="PS50056"/>
    </source>
</evidence>
<dbReference type="InterPro" id="IPR036938">
    <property type="entry name" value="PAP2/HPO_sf"/>
</dbReference>
<dbReference type="SUPFAM" id="SSF52799">
    <property type="entry name" value="(Phosphotyrosine protein) phosphatases II"/>
    <property type="match status" value="1"/>
</dbReference>
<feature type="transmembrane region" description="Helical" evidence="1">
    <location>
        <begin position="145"/>
        <end position="162"/>
    </location>
</feature>
<dbReference type="OrthoDB" id="256494at2"/>
<keyword evidence="1" id="KW-0472">Membrane</keyword>
<sequence length="458" mass="50345">MTVAGRAGDIPAESRPWGLATLLLAGMGVLFFSSYGLANWLASQRGEVPFFHYEWERGMPFVPWSIVPYWSIDLLYGISFFLWRTRAGLLTHVRRLLAAQLISVACFIAFPLRFSFERPPADGLPGQLFTLLGGFDKPFNQAPSLHISLLVVLWVAYAMHLAPRWRWGLHVWFALIGISVLTTYQHHLIDVPTGWLVGWLCVFAFPLPAGLARAEASGTRIGVAAAQPDPRVRALAWRYGAGALAMGVLAWLALAWSVTAWLLLTWVALALLCVALIYRAGRAGAFGKDEHGALPMAAWWTLAPYLGGAFLNSRWWTRRHDPVSPVAERVWIGRLPTQHELSLAGADALLDLTAEFPRLAHAPAYRCIPVLDLTVPTQAQLRAGAAQIEQWHAAGRTVLVCCALGYSRSALVVACWLARQRGIRDVQQVLAMLRAARPVVLGPASVAALARFIEEDAA</sequence>
<gene>
    <name evidence="3" type="ORF">EV147_4322</name>
</gene>
<dbReference type="Pfam" id="PF01569">
    <property type="entry name" value="PAP2"/>
    <property type="match status" value="1"/>
</dbReference>
<reference evidence="3 4" key="1">
    <citation type="journal article" date="2015" name="Stand. Genomic Sci.">
        <title>Genomic Encyclopedia of Bacterial and Archaeal Type Strains, Phase III: the genomes of soil and plant-associated and newly described type strains.</title>
        <authorList>
            <person name="Whitman W.B."/>
            <person name="Woyke T."/>
            <person name="Klenk H.P."/>
            <person name="Zhou Y."/>
            <person name="Lilburn T.G."/>
            <person name="Beck B.J."/>
            <person name="De Vos P."/>
            <person name="Vandamme P."/>
            <person name="Eisen J.A."/>
            <person name="Garrity G."/>
            <person name="Hugenholtz P."/>
            <person name="Kyrpides N.C."/>
        </authorList>
    </citation>
    <scope>NUCLEOTIDE SEQUENCE [LARGE SCALE GENOMIC DNA]</scope>
    <source>
        <strain evidence="3 4">ASC-9842</strain>
    </source>
</reference>
<dbReference type="SUPFAM" id="SSF48317">
    <property type="entry name" value="Acid phosphatase/Vanadium-dependent haloperoxidase"/>
    <property type="match status" value="1"/>
</dbReference>
<evidence type="ECO:0000313" key="3">
    <source>
        <dbReference type="EMBL" id="RZT31822.1"/>
    </source>
</evidence>
<dbReference type="CDD" id="cd14527">
    <property type="entry name" value="DSP_bac"/>
    <property type="match status" value="1"/>
</dbReference>
<feature type="transmembrane region" description="Helical" evidence="1">
    <location>
        <begin position="169"/>
        <end position="189"/>
    </location>
</feature>
<feature type="transmembrane region" description="Helical" evidence="1">
    <location>
        <begin position="21"/>
        <end position="41"/>
    </location>
</feature>
<dbReference type="PROSITE" id="PS50056">
    <property type="entry name" value="TYR_PHOSPHATASE_2"/>
    <property type="match status" value="1"/>
</dbReference>
<accession>A0A4Q7RIV3</accession>
<dbReference type="InterPro" id="IPR000340">
    <property type="entry name" value="Dual-sp_phosphatase_cat-dom"/>
</dbReference>
<dbReference type="AlphaFoldDB" id="A0A4Q7RIV3"/>
<feature type="transmembrane region" description="Helical" evidence="1">
    <location>
        <begin position="95"/>
        <end position="116"/>
    </location>
</feature>
<feature type="domain" description="Tyrosine specific protein phosphatases" evidence="2">
    <location>
        <begin position="389"/>
        <end position="438"/>
    </location>
</feature>
<name>A0A4Q7RIV3_9BURK</name>
<evidence type="ECO:0000256" key="1">
    <source>
        <dbReference type="SAM" id="Phobius"/>
    </source>
</evidence>
<dbReference type="Gene3D" id="3.90.190.10">
    <property type="entry name" value="Protein tyrosine phosphatase superfamily"/>
    <property type="match status" value="1"/>
</dbReference>
<feature type="transmembrane region" description="Helical" evidence="1">
    <location>
        <begin position="195"/>
        <end position="214"/>
    </location>
</feature>
<keyword evidence="1" id="KW-0812">Transmembrane</keyword>
<dbReference type="CDD" id="cd03386">
    <property type="entry name" value="PAP2_Aur1_like"/>
    <property type="match status" value="1"/>
</dbReference>
<comment type="caution">
    <text evidence="3">The sequence shown here is derived from an EMBL/GenBank/DDBJ whole genome shotgun (WGS) entry which is preliminary data.</text>
</comment>
<keyword evidence="1" id="KW-1133">Transmembrane helix</keyword>
<keyword evidence="4" id="KW-1185">Reference proteome</keyword>
<dbReference type="PANTHER" id="PTHR47216">
    <property type="match status" value="1"/>
</dbReference>
<evidence type="ECO:0000313" key="4">
    <source>
        <dbReference type="Proteomes" id="UP000291078"/>
    </source>
</evidence>
<dbReference type="PANTHER" id="PTHR47216:SF4">
    <property type="entry name" value="OS01G0859400 PROTEIN"/>
    <property type="match status" value="1"/>
</dbReference>